<comment type="caution">
    <text evidence="1">The sequence shown here is derived from an EMBL/GenBank/DDBJ whole genome shotgun (WGS) entry which is preliminary data.</text>
</comment>
<dbReference type="EMBL" id="JAEQNA010000001">
    <property type="protein sequence ID" value="MBL0419150.1"/>
    <property type="molecule type" value="Genomic_DNA"/>
</dbReference>
<dbReference type="RefSeq" id="WP_201682202.1">
    <property type="nucleotide sequence ID" value="NZ_JAEQNA010000001.1"/>
</dbReference>
<keyword evidence="2" id="KW-1185">Reference proteome</keyword>
<organism evidence="1 2">
    <name type="scientific">Ramlibacter aurantiacus</name>
    <dbReference type="NCBI Taxonomy" id="2801330"/>
    <lineage>
        <taxon>Bacteria</taxon>
        <taxon>Pseudomonadati</taxon>
        <taxon>Pseudomonadota</taxon>
        <taxon>Betaproteobacteria</taxon>
        <taxon>Burkholderiales</taxon>
        <taxon>Comamonadaceae</taxon>
        <taxon>Ramlibacter</taxon>
    </lineage>
</organism>
<evidence type="ECO:0000313" key="1">
    <source>
        <dbReference type="EMBL" id="MBL0419150.1"/>
    </source>
</evidence>
<proteinExistence type="predicted"/>
<accession>A0A937D1V4</accession>
<dbReference type="Proteomes" id="UP000613011">
    <property type="component" value="Unassembled WGS sequence"/>
</dbReference>
<gene>
    <name evidence="1" type="ORF">JI739_02205</name>
</gene>
<sequence length="194" mass="21229">MMLAPATFATALPPDVAVLFRAEELPTPVLPRGVDFDLQPEGPFAWASPTWPAGDTLQEWAQDWLERPDPPRAWIGLTGHGLQSTAVRVCIATPSLAIFIVRRWTEALDQGPILRRRIEGAFGLSAQLLHDASEAQRAQAWPANQRLLLIDDDFDSQRWAWLAPGEGLDALQVDAMAYISALADIDALRSAAVA</sequence>
<evidence type="ECO:0000313" key="2">
    <source>
        <dbReference type="Proteomes" id="UP000613011"/>
    </source>
</evidence>
<reference evidence="1" key="1">
    <citation type="submission" date="2021-01" db="EMBL/GenBank/DDBJ databases">
        <title>Ramlibacter sp. strain AW1 16S ribosomal RNA gene Genome sequencing and assembly.</title>
        <authorList>
            <person name="Kang M."/>
        </authorList>
    </citation>
    <scope>NUCLEOTIDE SEQUENCE</scope>
    <source>
        <strain evidence="1">AW1</strain>
    </source>
</reference>
<dbReference type="AlphaFoldDB" id="A0A937D1V4"/>
<protein>
    <submittedName>
        <fullName evidence="1">Uncharacterized protein</fullName>
    </submittedName>
</protein>
<name>A0A937D1V4_9BURK</name>